<dbReference type="SUPFAM" id="SSF54427">
    <property type="entry name" value="NTF2-like"/>
    <property type="match status" value="1"/>
</dbReference>
<proteinExistence type="predicted"/>
<evidence type="ECO:0000313" key="1">
    <source>
        <dbReference type="EMBL" id="KAF2491392.1"/>
    </source>
</evidence>
<dbReference type="Gene3D" id="3.10.450.50">
    <property type="match status" value="1"/>
</dbReference>
<dbReference type="EMBL" id="MU004195">
    <property type="protein sequence ID" value="KAF2491392.1"/>
    <property type="molecule type" value="Genomic_DNA"/>
</dbReference>
<evidence type="ECO:0008006" key="3">
    <source>
        <dbReference type="Google" id="ProtNLM"/>
    </source>
</evidence>
<name>A0A6A6QGN6_9PEZI</name>
<gene>
    <name evidence="1" type="ORF">BU16DRAFT_594272</name>
</gene>
<dbReference type="OrthoDB" id="2896390at2759"/>
<evidence type="ECO:0000313" key="2">
    <source>
        <dbReference type="Proteomes" id="UP000799750"/>
    </source>
</evidence>
<keyword evidence="2" id="KW-1185">Reference proteome</keyword>
<protein>
    <recommendedName>
        <fullName evidence="3">DUF4440 domain-containing protein</fullName>
    </recommendedName>
</protein>
<dbReference type="InterPro" id="IPR032710">
    <property type="entry name" value="NTF2-like_dom_sf"/>
</dbReference>
<dbReference type="AlphaFoldDB" id="A0A6A6QGN6"/>
<reference evidence="1" key="1">
    <citation type="journal article" date="2020" name="Stud. Mycol.">
        <title>101 Dothideomycetes genomes: a test case for predicting lifestyles and emergence of pathogens.</title>
        <authorList>
            <person name="Haridas S."/>
            <person name="Albert R."/>
            <person name="Binder M."/>
            <person name="Bloem J."/>
            <person name="Labutti K."/>
            <person name="Salamov A."/>
            <person name="Andreopoulos B."/>
            <person name="Baker S."/>
            <person name="Barry K."/>
            <person name="Bills G."/>
            <person name="Bluhm B."/>
            <person name="Cannon C."/>
            <person name="Castanera R."/>
            <person name="Culley D."/>
            <person name="Daum C."/>
            <person name="Ezra D."/>
            <person name="Gonzalez J."/>
            <person name="Henrissat B."/>
            <person name="Kuo A."/>
            <person name="Liang C."/>
            <person name="Lipzen A."/>
            <person name="Lutzoni F."/>
            <person name="Magnuson J."/>
            <person name="Mondo S."/>
            <person name="Nolan M."/>
            <person name="Ohm R."/>
            <person name="Pangilinan J."/>
            <person name="Park H.-J."/>
            <person name="Ramirez L."/>
            <person name="Alfaro M."/>
            <person name="Sun H."/>
            <person name="Tritt A."/>
            <person name="Yoshinaga Y."/>
            <person name="Zwiers L.-H."/>
            <person name="Turgeon B."/>
            <person name="Goodwin S."/>
            <person name="Spatafora J."/>
            <person name="Crous P."/>
            <person name="Grigoriev I."/>
        </authorList>
    </citation>
    <scope>NUCLEOTIDE SEQUENCE</scope>
    <source>
        <strain evidence="1">CBS 269.34</strain>
    </source>
</reference>
<organism evidence="1 2">
    <name type="scientific">Lophium mytilinum</name>
    <dbReference type="NCBI Taxonomy" id="390894"/>
    <lineage>
        <taxon>Eukaryota</taxon>
        <taxon>Fungi</taxon>
        <taxon>Dikarya</taxon>
        <taxon>Ascomycota</taxon>
        <taxon>Pezizomycotina</taxon>
        <taxon>Dothideomycetes</taxon>
        <taxon>Pleosporomycetidae</taxon>
        <taxon>Mytilinidiales</taxon>
        <taxon>Mytilinidiaceae</taxon>
        <taxon>Lophium</taxon>
    </lineage>
</organism>
<accession>A0A6A6QGN6</accession>
<sequence>MPFPPPSSPEAPIHTLITAFFAAIHTQDWPTLRTLIVPTGHAILSRGLNELNEGTDLHSVPLPALIDHLEGSKPFEEPIHDVKIMVDRDLACVWAPFEIRVDGVKTATGTNVFTCLKREGVWRVSAVVDRNAGVVEE</sequence>
<dbReference type="Proteomes" id="UP000799750">
    <property type="component" value="Unassembled WGS sequence"/>
</dbReference>